<sequence length="176" mass="18536">MVSAKELISVLKADGWSGNIATRAEAGFSLGEEESGHHAHGNLLTSHLVSTTEGHTDASPSYCLPVPLVLQVAKMRNVSAPKAFEESGGAPRMLRVSLTDGCNIVQGLEVQNIKTLSLKTAPGTKVRLNGKVSVNGGFLLLTPNNISVIGGTVQELYDKWKLSAVCIKASCIANLN</sequence>
<reference evidence="4 5" key="1">
    <citation type="submission" date="2019-05" db="EMBL/GenBank/DDBJ databases">
        <title>Another draft genome of Portunus trituberculatus and its Hox gene families provides insights of decapod evolution.</title>
        <authorList>
            <person name="Jeong J.-H."/>
            <person name="Song I."/>
            <person name="Kim S."/>
            <person name="Choi T."/>
            <person name="Kim D."/>
            <person name="Ryu S."/>
            <person name="Kim W."/>
        </authorList>
    </citation>
    <scope>NUCLEOTIDE SEQUENCE [LARGE SCALE GENOMIC DNA]</scope>
    <source>
        <tissue evidence="4">Muscle</tissue>
    </source>
</reference>
<evidence type="ECO:0000313" key="4">
    <source>
        <dbReference type="EMBL" id="MPC55097.1"/>
    </source>
</evidence>
<evidence type="ECO:0000256" key="2">
    <source>
        <dbReference type="ARBA" id="ARBA00023242"/>
    </source>
</evidence>
<dbReference type="PANTHER" id="PTHR13681:SF24">
    <property type="entry name" value="TUDOR DOMAIN-CONTAINING PROTEIN 3"/>
    <property type="match status" value="1"/>
</dbReference>
<name>A0A5B7GCQ6_PORTR</name>
<comment type="subcellular location">
    <subcellularLocation>
        <location evidence="1">Nucleus</location>
    </subcellularLocation>
</comment>
<comment type="caution">
    <text evidence="4">The sequence shown here is derived from an EMBL/GenBank/DDBJ whole genome shotgun (WGS) entry which is preliminary data.</text>
</comment>
<evidence type="ECO:0000259" key="3">
    <source>
        <dbReference type="Pfam" id="PF08585"/>
    </source>
</evidence>
<dbReference type="OrthoDB" id="434939at2759"/>
<dbReference type="AlphaFoldDB" id="A0A5B7GCQ6"/>
<dbReference type="Gene3D" id="2.40.50.770">
    <property type="entry name" value="RecQ-mediated genome instability protein Rmi1, C-terminal domain"/>
    <property type="match status" value="1"/>
</dbReference>
<dbReference type="InterPro" id="IPR042470">
    <property type="entry name" value="RMI1_N_C_sf"/>
</dbReference>
<dbReference type="PANTHER" id="PTHR13681">
    <property type="entry name" value="SURVIVAL OF MOTOR NEURON-RELATED-SPLICING FACTOR 30-RELATED"/>
    <property type="match status" value="1"/>
</dbReference>
<evidence type="ECO:0000256" key="1">
    <source>
        <dbReference type="ARBA" id="ARBA00004123"/>
    </source>
</evidence>
<proteinExistence type="predicted"/>
<protein>
    <submittedName>
        <fullName evidence="4">Tudor domain-containing protein 3</fullName>
    </submittedName>
</protein>
<dbReference type="Pfam" id="PF08585">
    <property type="entry name" value="RMI1_N_C"/>
    <property type="match status" value="1"/>
</dbReference>
<dbReference type="GO" id="GO:0005634">
    <property type="term" value="C:nucleus"/>
    <property type="evidence" value="ECO:0007669"/>
    <property type="project" value="UniProtKB-SubCell"/>
</dbReference>
<gene>
    <name evidence="4" type="primary">Tdrd3</name>
    <name evidence="4" type="ORF">E2C01_049031</name>
</gene>
<keyword evidence="5" id="KW-1185">Reference proteome</keyword>
<dbReference type="Proteomes" id="UP000324222">
    <property type="component" value="Unassembled WGS sequence"/>
</dbReference>
<accession>A0A5B7GCQ6</accession>
<dbReference type="EMBL" id="VSRR010012886">
    <property type="protein sequence ID" value="MPC55097.1"/>
    <property type="molecule type" value="Genomic_DNA"/>
</dbReference>
<organism evidence="4 5">
    <name type="scientific">Portunus trituberculatus</name>
    <name type="common">Swimming crab</name>
    <name type="synonym">Neptunus trituberculatus</name>
    <dbReference type="NCBI Taxonomy" id="210409"/>
    <lineage>
        <taxon>Eukaryota</taxon>
        <taxon>Metazoa</taxon>
        <taxon>Ecdysozoa</taxon>
        <taxon>Arthropoda</taxon>
        <taxon>Crustacea</taxon>
        <taxon>Multicrustacea</taxon>
        <taxon>Malacostraca</taxon>
        <taxon>Eumalacostraca</taxon>
        <taxon>Eucarida</taxon>
        <taxon>Decapoda</taxon>
        <taxon>Pleocyemata</taxon>
        <taxon>Brachyura</taxon>
        <taxon>Eubrachyura</taxon>
        <taxon>Portunoidea</taxon>
        <taxon>Portunidae</taxon>
        <taxon>Portuninae</taxon>
        <taxon>Portunus</taxon>
    </lineage>
</organism>
<evidence type="ECO:0000313" key="5">
    <source>
        <dbReference type="Proteomes" id="UP000324222"/>
    </source>
</evidence>
<keyword evidence="2" id="KW-0539">Nucleus</keyword>
<feature type="domain" description="RecQ mediated genome instability protein 1 OB-fold" evidence="3">
    <location>
        <begin position="92"/>
        <end position="161"/>
    </location>
</feature>
<dbReference type="InterPro" id="IPR013894">
    <property type="entry name" value="RMI1_OB"/>
</dbReference>